<dbReference type="EMBL" id="KN834766">
    <property type="protein sequence ID" value="KIK62719.1"/>
    <property type="molecule type" value="Genomic_DNA"/>
</dbReference>
<dbReference type="Pfam" id="PF13738">
    <property type="entry name" value="Pyr_redox_3"/>
    <property type="match status" value="1"/>
</dbReference>
<dbReference type="GO" id="GO:0004497">
    <property type="term" value="F:monooxygenase activity"/>
    <property type="evidence" value="ECO:0007669"/>
    <property type="project" value="TreeGrafter"/>
</dbReference>
<evidence type="ECO:0000256" key="1">
    <source>
        <dbReference type="ARBA" id="ARBA00023002"/>
    </source>
</evidence>
<dbReference type="Gene3D" id="3.50.50.60">
    <property type="entry name" value="FAD/NAD(P)-binding domain"/>
    <property type="match status" value="1"/>
</dbReference>
<dbReference type="GO" id="GO:0050660">
    <property type="term" value="F:flavin adenine dinucleotide binding"/>
    <property type="evidence" value="ECO:0007669"/>
    <property type="project" value="TreeGrafter"/>
</dbReference>
<sequence>MDTHGIASAWLTKLSSYLEQKDASGFTSLIHSHGWFRDLLVFTWNLRTLNGQGQISKYSSANIGSTTISDVQLCSDAYFKPGSGDQPGSVSSGFTFSTSVGNGRGLFTLTQVSSDSGSEWKAFNLLMALESLKGFEPIGAEQGVYHGQSFSWSEVRENRQRVTEEDLQALVVGGGQNGLQVAARFQQMGIPTLVVEKNARIGDQWRKRYPSLTLHSTKQYHTLLYQPYPQNWPRYTPRDKIADWLEQYAVSQDLFVWTKSHPLPTPSYDPKTKRWTISIDRDGQITVIHPKHIVLATGTLGEPYVPDIEGRDLFKGQAFHSEHFPGGSSFAGKRVVVVGTGNSAADIALDLHVRGAEEQTGARQLFRTNSQNSDWSSNRTFYGQRQAYTRRTGSCRDERNFGPGGAGLLPLAYEDLSGKSALFKLCIIHVERSLQDTIKSGTGIQKFSENALVLDDGSTLEADAIVFATGYVHRRSVTKKIFGDVIDKTGPVYNIDEAGETRGGYRPTGHPGLWYAPGDFEASRFGSRLLAIQLQALELGYMNL</sequence>
<evidence type="ECO:0000313" key="3">
    <source>
        <dbReference type="Proteomes" id="UP000053593"/>
    </source>
</evidence>
<keyword evidence="1" id="KW-0560">Oxidoreductase</keyword>
<dbReference type="InterPro" id="IPR050982">
    <property type="entry name" value="Auxin_biosynth/cation_transpt"/>
</dbReference>
<dbReference type="Proteomes" id="UP000053593">
    <property type="component" value="Unassembled WGS sequence"/>
</dbReference>
<accession>A0A0D0CJ08</accession>
<dbReference type="PANTHER" id="PTHR43539:SF68">
    <property type="entry name" value="FLAVIN-BINDING MONOOXYGENASE-LIKE PROTEIN (AFU_ORTHOLOGUE AFUA_4G09220)"/>
    <property type="match status" value="1"/>
</dbReference>
<gene>
    <name evidence="2" type="ORF">GYMLUDRAFT_57997</name>
</gene>
<proteinExistence type="predicted"/>
<keyword evidence="3" id="KW-1185">Reference proteome</keyword>
<reference evidence="2 3" key="1">
    <citation type="submission" date="2014-04" db="EMBL/GenBank/DDBJ databases">
        <title>Evolutionary Origins and Diversification of the Mycorrhizal Mutualists.</title>
        <authorList>
            <consortium name="DOE Joint Genome Institute"/>
            <consortium name="Mycorrhizal Genomics Consortium"/>
            <person name="Kohler A."/>
            <person name="Kuo A."/>
            <person name="Nagy L.G."/>
            <person name="Floudas D."/>
            <person name="Copeland A."/>
            <person name="Barry K.W."/>
            <person name="Cichocki N."/>
            <person name="Veneault-Fourrey C."/>
            <person name="LaButti K."/>
            <person name="Lindquist E.A."/>
            <person name="Lipzen A."/>
            <person name="Lundell T."/>
            <person name="Morin E."/>
            <person name="Murat C."/>
            <person name="Riley R."/>
            <person name="Ohm R."/>
            <person name="Sun H."/>
            <person name="Tunlid A."/>
            <person name="Henrissat B."/>
            <person name="Grigoriev I.V."/>
            <person name="Hibbett D.S."/>
            <person name="Martin F."/>
        </authorList>
    </citation>
    <scope>NUCLEOTIDE SEQUENCE [LARGE SCALE GENOMIC DNA]</scope>
    <source>
        <strain evidence="2 3">FD-317 M1</strain>
    </source>
</reference>
<name>A0A0D0CJ08_9AGAR</name>
<protein>
    <recommendedName>
        <fullName evidence="4">FAD/NAD(P)-binding domain-containing protein</fullName>
    </recommendedName>
</protein>
<organism evidence="2 3">
    <name type="scientific">Collybiopsis luxurians FD-317 M1</name>
    <dbReference type="NCBI Taxonomy" id="944289"/>
    <lineage>
        <taxon>Eukaryota</taxon>
        <taxon>Fungi</taxon>
        <taxon>Dikarya</taxon>
        <taxon>Basidiomycota</taxon>
        <taxon>Agaricomycotina</taxon>
        <taxon>Agaricomycetes</taxon>
        <taxon>Agaricomycetidae</taxon>
        <taxon>Agaricales</taxon>
        <taxon>Marasmiineae</taxon>
        <taxon>Omphalotaceae</taxon>
        <taxon>Collybiopsis</taxon>
        <taxon>Collybiopsis luxurians</taxon>
    </lineage>
</organism>
<dbReference type="HOGENOM" id="CLU_015676_1_0_1"/>
<evidence type="ECO:0008006" key="4">
    <source>
        <dbReference type="Google" id="ProtNLM"/>
    </source>
</evidence>
<dbReference type="AlphaFoldDB" id="A0A0D0CJ08"/>
<dbReference type="OrthoDB" id="74360at2759"/>
<dbReference type="PRINTS" id="PR00411">
    <property type="entry name" value="PNDRDTASEI"/>
</dbReference>
<dbReference type="SUPFAM" id="SSF51905">
    <property type="entry name" value="FAD/NAD(P)-binding domain"/>
    <property type="match status" value="1"/>
</dbReference>
<dbReference type="PANTHER" id="PTHR43539">
    <property type="entry name" value="FLAVIN-BINDING MONOOXYGENASE-LIKE PROTEIN (AFU_ORTHOLOGUE AFUA_4G09220)"/>
    <property type="match status" value="1"/>
</dbReference>
<evidence type="ECO:0000313" key="2">
    <source>
        <dbReference type="EMBL" id="KIK62719.1"/>
    </source>
</evidence>
<dbReference type="InterPro" id="IPR036188">
    <property type="entry name" value="FAD/NAD-bd_sf"/>
</dbReference>